<dbReference type="SUPFAM" id="SSF47459">
    <property type="entry name" value="HLH, helix-loop-helix DNA-binding domain"/>
    <property type="match status" value="1"/>
</dbReference>
<feature type="chain" id="PRO_5040283852" description="BHLH domain-containing protein" evidence="6">
    <location>
        <begin position="16"/>
        <end position="183"/>
    </location>
</feature>
<reference evidence="7" key="1">
    <citation type="submission" date="2022-04" db="EMBL/GenBank/DDBJ databases">
        <title>Carnegiea gigantea Genome sequencing and assembly v2.</title>
        <authorList>
            <person name="Copetti D."/>
            <person name="Sanderson M.J."/>
            <person name="Burquez A."/>
            <person name="Wojciechowski M.F."/>
        </authorList>
    </citation>
    <scope>NUCLEOTIDE SEQUENCE</scope>
    <source>
        <strain evidence="7">SGP5-SGP5p</strain>
        <tissue evidence="7">Aerial part</tissue>
    </source>
</reference>
<dbReference type="PANTHER" id="PTHR46133">
    <property type="entry name" value="BHLH TRANSCRIPTION FACTOR"/>
    <property type="match status" value="1"/>
</dbReference>
<proteinExistence type="predicted"/>
<evidence type="ECO:0000313" key="7">
    <source>
        <dbReference type="EMBL" id="KAJ8424938.1"/>
    </source>
</evidence>
<accession>A0A9Q1JMA8</accession>
<organism evidence="7 8">
    <name type="scientific">Carnegiea gigantea</name>
    <dbReference type="NCBI Taxonomy" id="171969"/>
    <lineage>
        <taxon>Eukaryota</taxon>
        <taxon>Viridiplantae</taxon>
        <taxon>Streptophyta</taxon>
        <taxon>Embryophyta</taxon>
        <taxon>Tracheophyta</taxon>
        <taxon>Spermatophyta</taxon>
        <taxon>Magnoliopsida</taxon>
        <taxon>eudicotyledons</taxon>
        <taxon>Gunneridae</taxon>
        <taxon>Pentapetalae</taxon>
        <taxon>Caryophyllales</taxon>
        <taxon>Cactineae</taxon>
        <taxon>Cactaceae</taxon>
        <taxon>Cactoideae</taxon>
        <taxon>Echinocereeae</taxon>
        <taxon>Carnegiea</taxon>
    </lineage>
</organism>
<dbReference type="InterPro" id="IPR036638">
    <property type="entry name" value="HLH_DNA-bd_sf"/>
</dbReference>
<dbReference type="Proteomes" id="UP001153076">
    <property type="component" value="Unassembled WGS sequence"/>
</dbReference>
<evidence type="ECO:0000256" key="2">
    <source>
        <dbReference type="ARBA" id="ARBA00023015"/>
    </source>
</evidence>
<keyword evidence="2" id="KW-0805">Transcription regulation</keyword>
<keyword evidence="8" id="KW-1185">Reference proteome</keyword>
<dbReference type="AlphaFoldDB" id="A0A9Q1JMA8"/>
<evidence type="ECO:0000256" key="4">
    <source>
        <dbReference type="ARBA" id="ARBA00023242"/>
    </source>
</evidence>
<evidence type="ECO:0000256" key="6">
    <source>
        <dbReference type="SAM" id="SignalP"/>
    </source>
</evidence>
<name>A0A9Q1JMA8_9CARY</name>
<protein>
    <recommendedName>
        <fullName evidence="9">BHLH domain-containing protein</fullName>
    </recommendedName>
</protein>
<comment type="caution">
    <text evidence="7">The sequence shown here is derived from an EMBL/GenBank/DDBJ whole genome shotgun (WGS) entry which is preliminary data.</text>
</comment>
<dbReference type="OrthoDB" id="515493at2759"/>
<keyword evidence="6" id="KW-0732">Signal</keyword>
<feature type="coiled-coil region" evidence="5">
    <location>
        <begin position="90"/>
        <end position="117"/>
    </location>
</feature>
<dbReference type="GO" id="GO:0046983">
    <property type="term" value="F:protein dimerization activity"/>
    <property type="evidence" value="ECO:0007669"/>
    <property type="project" value="InterPro"/>
</dbReference>
<keyword evidence="4" id="KW-0539">Nucleus</keyword>
<dbReference type="InterPro" id="IPR044818">
    <property type="entry name" value="ILR3-like"/>
</dbReference>
<comment type="subcellular location">
    <subcellularLocation>
        <location evidence="1">Nucleus</location>
    </subcellularLocation>
</comment>
<keyword evidence="3" id="KW-0804">Transcription</keyword>
<dbReference type="GO" id="GO:0005634">
    <property type="term" value="C:nucleus"/>
    <property type="evidence" value="ECO:0007669"/>
    <property type="project" value="UniProtKB-SubCell"/>
</dbReference>
<evidence type="ECO:0000256" key="3">
    <source>
        <dbReference type="ARBA" id="ARBA00023163"/>
    </source>
</evidence>
<sequence>MLISFLKILFRHVLARFLELSAVLEPGTMPKCDKTAILSDAIRMITMLHEETSRLKEQNVKLTEKVNELKAFLFVDSYVSIKVAYYLISLKCDASEKNELRAEKQRLKADKEDIERRIKPLGAHHPSFQYHPAAMPASHAIPYHPVGAKLVPFMSNPGVSMWRFVPQTAVDTSQDHALHPPVA</sequence>
<dbReference type="GO" id="GO:0003700">
    <property type="term" value="F:DNA-binding transcription factor activity"/>
    <property type="evidence" value="ECO:0007669"/>
    <property type="project" value="InterPro"/>
</dbReference>
<evidence type="ECO:0008006" key="9">
    <source>
        <dbReference type="Google" id="ProtNLM"/>
    </source>
</evidence>
<evidence type="ECO:0000256" key="1">
    <source>
        <dbReference type="ARBA" id="ARBA00004123"/>
    </source>
</evidence>
<dbReference type="PANTHER" id="PTHR46133:SF23">
    <property type="entry name" value="TRANSCRIPTION FACTOR ILR3-LIKE"/>
    <property type="match status" value="1"/>
</dbReference>
<dbReference type="Gene3D" id="1.20.5.340">
    <property type="match status" value="1"/>
</dbReference>
<dbReference type="GO" id="GO:0006879">
    <property type="term" value="P:intracellular iron ion homeostasis"/>
    <property type="evidence" value="ECO:0007669"/>
    <property type="project" value="InterPro"/>
</dbReference>
<dbReference type="EMBL" id="JAKOGI010001578">
    <property type="protein sequence ID" value="KAJ8424938.1"/>
    <property type="molecule type" value="Genomic_DNA"/>
</dbReference>
<feature type="signal peptide" evidence="6">
    <location>
        <begin position="1"/>
        <end position="15"/>
    </location>
</feature>
<evidence type="ECO:0000313" key="8">
    <source>
        <dbReference type="Proteomes" id="UP001153076"/>
    </source>
</evidence>
<keyword evidence="5" id="KW-0175">Coiled coil</keyword>
<gene>
    <name evidence="7" type="ORF">Cgig2_030894</name>
</gene>
<evidence type="ECO:0000256" key="5">
    <source>
        <dbReference type="SAM" id="Coils"/>
    </source>
</evidence>